<evidence type="ECO:0000313" key="3">
    <source>
        <dbReference type="Proteomes" id="UP000254869"/>
    </source>
</evidence>
<name>A0A370IBT0_9NOCA</name>
<dbReference type="EMBL" id="QQBC01000002">
    <property type="protein sequence ID" value="RDI68176.1"/>
    <property type="molecule type" value="Genomic_DNA"/>
</dbReference>
<comment type="caution">
    <text evidence="2">The sequence shown here is derived from an EMBL/GenBank/DDBJ whole genome shotgun (WGS) entry which is preliminary data.</text>
</comment>
<dbReference type="RefSeq" id="WP_114755519.1">
    <property type="nucleotide sequence ID" value="NZ_QQBC01000002.1"/>
</dbReference>
<feature type="domain" description="DUF6841" evidence="1">
    <location>
        <begin position="12"/>
        <end position="132"/>
    </location>
</feature>
<dbReference type="Gene3D" id="3.10.450.50">
    <property type="match status" value="1"/>
</dbReference>
<dbReference type="Pfam" id="PF20795">
    <property type="entry name" value="DUF6841"/>
    <property type="match status" value="1"/>
</dbReference>
<organism evidence="2 3">
    <name type="scientific">Nocardia pseudobrasiliensis</name>
    <dbReference type="NCBI Taxonomy" id="45979"/>
    <lineage>
        <taxon>Bacteria</taxon>
        <taxon>Bacillati</taxon>
        <taxon>Actinomycetota</taxon>
        <taxon>Actinomycetes</taxon>
        <taxon>Mycobacteriales</taxon>
        <taxon>Nocardiaceae</taxon>
        <taxon>Nocardia</taxon>
    </lineage>
</organism>
<dbReference type="AlphaFoldDB" id="A0A370IBT0"/>
<evidence type="ECO:0000259" key="1">
    <source>
        <dbReference type="Pfam" id="PF20795"/>
    </source>
</evidence>
<dbReference type="InterPro" id="IPR049219">
    <property type="entry name" value="DUF6841"/>
</dbReference>
<evidence type="ECO:0000313" key="2">
    <source>
        <dbReference type="EMBL" id="RDI68176.1"/>
    </source>
</evidence>
<keyword evidence="3" id="KW-1185">Reference proteome</keyword>
<accession>A0A370IBT0</accession>
<dbReference type="SUPFAM" id="SSF54427">
    <property type="entry name" value="NTF2-like"/>
    <property type="match status" value="1"/>
</dbReference>
<reference evidence="2 3" key="1">
    <citation type="submission" date="2018-07" db="EMBL/GenBank/DDBJ databases">
        <title>Genomic Encyclopedia of Type Strains, Phase IV (KMG-IV): sequencing the most valuable type-strain genomes for metagenomic binning, comparative biology and taxonomic classification.</title>
        <authorList>
            <person name="Goeker M."/>
        </authorList>
    </citation>
    <scope>NUCLEOTIDE SEQUENCE [LARGE SCALE GENOMIC DNA]</scope>
    <source>
        <strain evidence="2 3">DSM 44290</strain>
    </source>
</reference>
<protein>
    <recommendedName>
        <fullName evidence="1">DUF6841 domain-containing protein</fullName>
    </recommendedName>
</protein>
<dbReference type="InterPro" id="IPR032710">
    <property type="entry name" value="NTF2-like_dom_sf"/>
</dbReference>
<proteinExistence type="predicted"/>
<sequence length="156" mass="16972">MNTSSTTELTTQISRWYESYLEALPGLLTGDLPTLFDYFAVPMLSVSSSGAVTLRNAAEVVNGYVTMFEAAHEAKRRRGVECGHTIRILNARAATISATWEWHDDDGNALAKIPYETLLADSGDGWRIVVITQLDPDLDAAVSPITLQSPSVRLGS</sequence>
<dbReference type="Proteomes" id="UP000254869">
    <property type="component" value="Unassembled WGS sequence"/>
</dbReference>
<gene>
    <name evidence="2" type="ORF">DFR76_102577</name>
</gene>